<feature type="transmembrane region" description="Helical" evidence="5">
    <location>
        <begin position="372"/>
        <end position="395"/>
    </location>
</feature>
<feature type="transmembrane region" description="Helical" evidence="5">
    <location>
        <begin position="31"/>
        <end position="55"/>
    </location>
</feature>
<dbReference type="PANTHER" id="PTHR11662">
    <property type="entry name" value="SOLUTE CARRIER FAMILY 17"/>
    <property type="match status" value="1"/>
</dbReference>
<evidence type="ECO:0000256" key="3">
    <source>
        <dbReference type="ARBA" id="ARBA00022989"/>
    </source>
</evidence>
<dbReference type="GO" id="GO:0022857">
    <property type="term" value="F:transmembrane transporter activity"/>
    <property type="evidence" value="ECO:0007669"/>
    <property type="project" value="InterPro"/>
</dbReference>
<feature type="transmembrane region" description="Helical" evidence="5">
    <location>
        <begin position="281"/>
        <end position="300"/>
    </location>
</feature>
<dbReference type="InterPro" id="IPR036259">
    <property type="entry name" value="MFS_trans_sf"/>
</dbReference>
<evidence type="ECO:0000256" key="4">
    <source>
        <dbReference type="ARBA" id="ARBA00023136"/>
    </source>
</evidence>
<protein>
    <submittedName>
        <fullName evidence="7">MFS family permease</fullName>
    </submittedName>
</protein>
<evidence type="ECO:0000256" key="2">
    <source>
        <dbReference type="ARBA" id="ARBA00022692"/>
    </source>
</evidence>
<gene>
    <name evidence="7" type="ORF">FHS12_005089</name>
</gene>
<keyword evidence="2 5" id="KW-0812">Transmembrane</keyword>
<dbReference type="PANTHER" id="PTHR11662:SF450">
    <property type="entry name" value="BLR1003 PROTEIN"/>
    <property type="match status" value="1"/>
</dbReference>
<dbReference type="InterPro" id="IPR050382">
    <property type="entry name" value="MFS_Na/Anion_cotransporter"/>
</dbReference>
<evidence type="ECO:0000256" key="5">
    <source>
        <dbReference type="SAM" id="Phobius"/>
    </source>
</evidence>
<feature type="domain" description="Major facilitator superfamily (MFS) profile" evidence="6">
    <location>
        <begin position="29"/>
        <end position="431"/>
    </location>
</feature>
<keyword evidence="4 5" id="KW-0472">Membrane</keyword>
<dbReference type="SUPFAM" id="SSF103473">
    <property type="entry name" value="MFS general substrate transporter"/>
    <property type="match status" value="1"/>
</dbReference>
<feature type="transmembrane region" description="Helical" evidence="5">
    <location>
        <begin position="407"/>
        <end position="427"/>
    </location>
</feature>
<feature type="transmembrane region" description="Helical" evidence="5">
    <location>
        <begin position="94"/>
        <end position="112"/>
    </location>
</feature>
<accession>A0A7W5FBD6</accession>
<feature type="transmembrane region" description="Helical" evidence="5">
    <location>
        <begin position="118"/>
        <end position="142"/>
    </location>
</feature>
<dbReference type="AlphaFoldDB" id="A0A7W5FBD6"/>
<dbReference type="RefSeq" id="WP_221209271.1">
    <property type="nucleotide sequence ID" value="NZ_BMQT01000016.1"/>
</dbReference>
<dbReference type="EMBL" id="JACHXG010000016">
    <property type="protein sequence ID" value="MBB3092112.1"/>
    <property type="molecule type" value="Genomic_DNA"/>
</dbReference>
<sequence>MTLPTTERTDALLAAAPDQAAFKRRAWTITILLLVFMLLNFADKAVVGFAGVQIMDDLDISASRFGLLQSAFFWLFAVGAITIGALTSRIDARWLVAGLMLIWVLTMAPLMWPLAFTAVLVCRIALGFAEGPAYALCTHIVHSWFPPEKRGLPAGVITAGASIGPLIAAPLLTWVIVTWSWHAAFGVLTVAGLLWLAAWLVLGRSAPPEGSVLATSVVVDPDTVPVEAPLRIILTTGTVIGTALLTFFAYWSTTLKVAWLPLFLSQGLGYDAVTSSRLITFPYAVAAVAAVGAGLASNRLTERGVSRRITRGYFAGGLVVLAGLSMYLFTIIDRGPLQMVFISLAFSMNSAAYAVAFVAIGDVVHPKRRGTVLGCLVAFYSMAGVLAPLLLGYLVDAAPDAITGYNNGFAVTGLMMAVGGVLSLLLVRPERDLARIRERVGMTR</sequence>
<dbReference type="InterPro" id="IPR011701">
    <property type="entry name" value="MFS"/>
</dbReference>
<evidence type="ECO:0000313" key="7">
    <source>
        <dbReference type="EMBL" id="MBB3092112.1"/>
    </source>
</evidence>
<feature type="transmembrane region" description="Helical" evidence="5">
    <location>
        <begin position="312"/>
        <end position="332"/>
    </location>
</feature>
<feature type="transmembrane region" description="Helical" evidence="5">
    <location>
        <begin position="183"/>
        <end position="202"/>
    </location>
</feature>
<evidence type="ECO:0000256" key="1">
    <source>
        <dbReference type="ARBA" id="ARBA00004651"/>
    </source>
</evidence>
<keyword evidence="3 5" id="KW-1133">Transmembrane helix</keyword>
<feature type="transmembrane region" description="Helical" evidence="5">
    <location>
        <begin position="154"/>
        <end position="177"/>
    </location>
</feature>
<dbReference type="PROSITE" id="PS50850">
    <property type="entry name" value="MFS"/>
    <property type="match status" value="1"/>
</dbReference>
<dbReference type="InterPro" id="IPR020846">
    <property type="entry name" value="MFS_dom"/>
</dbReference>
<name>A0A7W5FBD6_9ACTN</name>
<comment type="caution">
    <text evidence="7">The sequence shown here is derived from an EMBL/GenBank/DDBJ whole genome shotgun (WGS) entry which is preliminary data.</text>
</comment>
<feature type="transmembrane region" description="Helical" evidence="5">
    <location>
        <begin position="338"/>
        <end position="360"/>
    </location>
</feature>
<dbReference type="GO" id="GO:0005886">
    <property type="term" value="C:plasma membrane"/>
    <property type="evidence" value="ECO:0007669"/>
    <property type="project" value="UniProtKB-SubCell"/>
</dbReference>
<comment type="subcellular location">
    <subcellularLocation>
        <location evidence="1">Cell membrane</location>
        <topology evidence="1">Multi-pass membrane protein</topology>
    </subcellularLocation>
</comment>
<evidence type="ECO:0000313" key="8">
    <source>
        <dbReference type="Proteomes" id="UP000577707"/>
    </source>
</evidence>
<feature type="transmembrane region" description="Helical" evidence="5">
    <location>
        <begin position="67"/>
        <end position="87"/>
    </location>
</feature>
<reference evidence="7 8" key="1">
    <citation type="submission" date="2020-08" db="EMBL/GenBank/DDBJ databases">
        <title>Genomic Encyclopedia of Type Strains, Phase III (KMG-III): the genomes of soil and plant-associated and newly described type strains.</title>
        <authorList>
            <person name="Whitman W."/>
        </authorList>
    </citation>
    <scope>NUCLEOTIDE SEQUENCE [LARGE SCALE GENOMIC DNA]</scope>
    <source>
        <strain evidence="7 8">CECT 3302</strain>
    </source>
</reference>
<keyword evidence="8" id="KW-1185">Reference proteome</keyword>
<organism evidence="7 8">
    <name type="scientific">Nocardioides albus</name>
    <dbReference type="NCBI Taxonomy" id="1841"/>
    <lineage>
        <taxon>Bacteria</taxon>
        <taxon>Bacillati</taxon>
        <taxon>Actinomycetota</taxon>
        <taxon>Actinomycetes</taxon>
        <taxon>Propionibacteriales</taxon>
        <taxon>Nocardioidaceae</taxon>
        <taxon>Nocardioides</taxon>
    </lineage>
</organism>
<evidence type="ECO:0000259" key="6">
    <source>
        <dbReference type="PROSITE" id="PS50850"/>
    </source>
</evidence>
<dbReference type="Pfam" id="PF07690">
    <property type="entry name" value="MFS_1"/>
    <property type="match status" value="1"/>
</dbReference>
<dbReference type="Proteomes" id="UP000577707">
    <property type="component" value="Unassembled WGS sequence"/>
</dbReference>
<dbReference type="Gene3D" id="1.20.1250.20">
    <property type="entry name" value="MFS general substrate transporter like domains"/>
    <property type="match status" value="2"/>
</dbReference>
<proteinExistence type="predicted"/>